<accession>A0AAN7JIT9</accession>
<dbReference type="AlphaFoldDB" id="A0AAN7JIT9"/>
<evidence type="ECO:0000313" key="3">
    <source>
        <dbReference type="Proteomes" id="UP001345219"/>
    </source>
</evidence>
<gene>
    <name evidence="2" type="ORF">SAY87_010980</name>
</gene>
<dbReference type="EMBL" id="JAXIOK010000022">
    <property type="protein sequence ID" value="KAK4744668.1"/>
    <property type="molecule type" value="Genomic_DNA"/>
</dbReference>
<sequence>MTEKLTVQQQTMELDLDSFLDFHSGVDAVDEDDVNSESFPRRTIDEILNDSLSDSSSSSPSPPPAGSRPPSHIPSSSYPLEDDSVSERSTEGLNLPPPDGCPGSPSLPILI</sequence>
<evidence type="ECO:0000313" key="2">
    <source>
        <dbReference type="EMBL" id="KAK4744668.1"/>
    </source>
</evidence>
<comment type="caution">
    <text evidence="2">The sequence shown here is derived from an EMBL/GenBank/DDBJ whole genome shotgun (WGS) entry which is preliminary data.</text>
</comment>
<feature type="region of interest" description="Disordered" evidence="1">
    <location>
        <begin position="48"/>
        <end position="111"/>
    </location>
</feature>
<evidence type="ECO:0000256" key="1">
    <source>
        <dbReference type="SAM" id="MobiDB-lite"/>
    </source>
</evidence>
<reference evidence="2 3" key="1">
    <citation type="journal article" date="2023" name="Hortic Res">
        <title>Pangenome of water caltrop reveals structural variations and asymmetric subgenome divergence after allopolyploidization.</title>
        <authorList>
            <person name="Zhang X."/>
            <person name="Chen Y."/>
            <person name="Wang L."/>
            <person name="Yuan Y."/>
            <person name="Fang M."/>
            <person name="Shi L."/>
            <person name="Lu R."/>
            <person name="Comes H.P."/>
            <person name="Ma Y."/>
            <person name="Chen Y."/>
            <person name="Huang G."/>
            <person name="Zhou Y."/>
            <person name="Zheng Z."/>
            <person name="Qiu Y."/>
        </authorList>
    </citation>
    <scope>NUCLEOTIDE SEQUENCE [LARGE SCALE GENOMIC DNA]</scope>
    <source>
        <tissue evidence="2">Roots</tissue>
    </source>
</reference>
<organism evidence="2 3">
    <name type="scientific">Trapa incisa</name>
    <dbReference type="NCBI Taxonomy" id="236973"/>
    <lineage>
        <taxon>Eukaryota</taxon>
        <taxon>Viridiplantae</taxon>
        <taxon>Streptophyta</taxon>
        <taxon>Embryophyta</taxon>
        <taxon>Tracheophyta</taxon>
        <taxon>Spermatophyta</taxon>
        <taxon>Magnoliopsida</taxon>
        <taxon>eudicotyledons</taxon>
        <taxon>Gunneridae</taxon>
        <taxon>Pentapetalae</taxon>
        <taxon>rosids</taxon>
        <taxon>malvids</taxon>
        <taxon>Myrtales</taxon>
        <taxon>Lythraceae</taxon>
        <taxon>Trapa</taxon>
    </lineage>
</organism>
<proteinExistence type="predicted"/>
<name>A0AAN7JIT9_9MYRT</name>
<keyword evidence="3" id="KW-1185">Reference proteome</keyword>
<dbReference type="Proteomes" id="UP001345219">
    <property type="component" value="Chromosome 9"/>
</dbReference>
<protein>
    <submittedName>
        <fullName evidence="2">Uncharacterized protein</fullName>
    </submittedName>
</protein>